<evidence type="ECO:0000313" key="5">
    <source>
        <dbReference type="EMBL" id="ACB74356.1"/>
    </source>
</evidence>
<evidence type="ECO:0000256" key="3">
    <source>
        <dbReference type="PIRSR" id="PIRSR015753-3"/>
    </source>
</evidence>
<evidence type="ECO:0000256" key="1">
    <source>
        <dbReference type="PIRSR" id="PIRSR015753-1"/>
    </source>
</evidence>
<keyword evidence="5" id="KW-0808">Transferase</keyword>
<dbReference type="InterPro" id="IPR047047">
    <property type="entry name" value="GST_Omega-like_C"/>
</dbReference>
<dbReference type="InterPro" id="IPR036249">
    <property type="entry name" value="Thioredoxin-like_sf"/>
</dbReference>
<dbReference type="InterPro" id="IPR016639">
    <property type="entry name" value="GST_Omega/GSH"/>
</dbReference>
<dbReference type="AlphaFoldDB" id="B1ZML1"/>
<feature type="site" description="Lowers pKa of active site Cys" evidence="3">
    <location>
        <position position="282"/>
    </location>
</feature>
<dbReference type="KEGG" id="ote:Oter_1068"/>
<dbReference type="Pfam" id="PF13410">
    <property type="entry name" value="GST_C_2"/>
    <property type="match status" value="1"/>
</dbReference>
<dbReference type="PIRSF" id="PIRSF015753">
    <property type="entry name" value="GST"/>
    <property type="match status" value="1"/>
</dbReference>
<accession>B1ZML1</accession>
<dbReference type="PANTHER" id="PTHR32419">
    <property type="entry name" value="GLUTATHIONYL-HYDROQUINONE REDUCTASE"/>
    <property type="match status" value="1"/>
</dbReference>
<dbReference type="SFLD" id="SFLDG01148">
    <property type="entry name" value="Xi_(cytGST)"/>
    <property type="match status" value="1"/>
</dbReference>
<name>B1ZML1_OPITP</name>
<dbReference type="SFLD" id="SFLDG01206">
    <property type="entry name" value="Xi.1"/>
    <property type="match status" value="1"/>
</dbReference>
<keyword evidence="6" id="KW-1185">Reference proteome</keyword>
<dbReference type="eggNOG" id="COG0435">
    <property type="taxonomic scope" value="Bacteria"/>
</dbReference>
<feature type="active site" description="Proton donor/acceptor" evidence="1">
    <location>
        <position position="181"/>
    </location>
</feature>
<dbReference type="HOGENOM" id="CLU_037263_0_1_0"/>
<dbReference type="GO" id="GO:0005737">
    <property type="term" value="C:cytoplasm"/>
    <property type="evidence" value="ECO:0007669"/>
    <property type="project" value="TreeGrafter"/>
</dbReference>
<dbReference type="Gene3D" id="1.20.1050.10">
    <property type="match status" value="1"/>
</dbReference>
<dbReference type="RefSeq" id="WP_012373894.1">
    <property type="nucleotide sequence ID" value="NC_010571.1"/>
</dbReference>
<feature type="binding site" evidence="2">
    <location>
        <position position="83"/>
    </location>
    <ligand>
        <name>glutathione</name>
        <dbReference type="ChEBI" id="CHEBI:57925"/>
    </ligand>
</feature>
<dbReference type="EMBL" id="CP001032">
    <property type="protein sequence ID" value="ACB74356.1"/>
    <property type="molecule type" value="Genomic_DNA"/>
</dbReference>
<dbReference type="Pfam" id="PF13409">
    <property type="entry name" value="GST_N_2"/>
    <property type="match status" value="1"/>
</dbReference>
<dbReference type="SUPFAM" id="SSF47616">
    <property type="entry name" value="GST C-terminal domain-like"/>
    <property type="match status" value="1"/>
</dbReference>
<dbReference type="GO" id="GO:0004364">
    <property type="term" value="F:glutathione transferase activity"/>
    <property type="evidence" value="ECO:0007669"/>
    <property type="project" value="InterPro"/>
</dbReference>
<dbReference type="SUPFAM" id="SSF52833">
    <property type="entry name" value="Thioredoxin-like"/>
    <property type="match status" value="1"/>
</dbReference>
<dbReference type="InterPro" id="IPR040079">
    <property type="entry name" value="Glutathione_S-Trfase"/>
</dbReference>
<proteinExistence type="predicted"/>
<dbReference type="PANTHER" id="PTHR32419:SF6">
    <property type="entry name" value="GLUTATHIONE S-TRANSFERASE OMEGA-LIKE 1-RELATED"/>
    <property type="match status" value="1"/>
</dbReference>
<dbReference type="PROSITE" id="PS50405">
    <property type="entry name" value="GST_CTER"/>
    <property type="match status" value="1"/>
</dbReference>
<sequence length="322" mass="37031">MNPRAQFEAEQVDGEFQRQEDAFREWISADGATGYPAVPGRYHLYVSLACPWATRVAMVRRLLGLESVIGMTVVDPVRDERGWAFRDGPGYSRDPVNGFAFLAEAYQATAPAFRGRYTVPVLWDAVTHRIVNNSEDDLCRMLHDAFREHRPAGVDLFPEEPRAEQDALSAFVYERVNNGVYRAGFATQQAVYERACRSLFAALDELEARLATRRYLFGDRIVETDWRLFNTLVRFDVVYHGHFKCNLRRIVDYPNLQGYLQDLYQQPGIAELVNFDHIKRHYYVTHTEINPTQIVPLGPVLDLAAPHGREMLKAQSTHRDHR</sequence>
<feature type="domain" description="GST C-terminal" evidence="4">
    <location>
        <begin position="158"/>
        <end position="282"/>
    </location>
</feature>
<dbReference type="InterPro" id="IPR010987">
    <property type="entry name" value="Glutathione-S-Trfase_C-like"/>
</dbReference>
<evidence type="ECO:0000259" key="4">
    <source>
        <dbReference type="PROSITE" id="PS50405"/>
    </source>
</evidence>
<evidence type="ECO:0000256" key="2">
    <source>
        <dbReference type="PIRSR" id="PIRSR015753-2"/>
    </source>
</evidence>
<dbReference type="InterPro" id="IPR036282">
    <property type="entry name" value="Glutathione-S-Trfase_C_sf"/>
</dbReference>
<dbReference type="Proteomes" id="UP000007013">
    <property type="component" value="Chromosome"/>
</dbReference>
<gene>
    <name evidence="5" type="ordered locus">Oter_1068</name>
</gene>
<feature type="binding site" evidence="2">
    <location>
        <begin position="116"/>
        <end position="119"/>
    </location>
    <ligand>
        <name>glutathione</name>
        <dbReference type="ChEBI" id="CHEBI:57925"/>
    </ligand>
</feature>
<dbReference type="Gene3D" id="3.40.30.10">
    <property type="entry name" value="Glutaredoxin"/>
    <property type="match status" value="1"/>
</dbReference>
<dbReference type="SFLD" id="SFLDS00019">
    <property type="entry name" value="Glutathione_Transferase_(cytos"/>
    <property type="match status" value="1"/>
</dbReference>
<feature type="site" description="Lowers pKa of active site Cys" evidence="3">
    <location>
        <position position="239"/>
    </location>
</feature>
<dbReference type="CDD" id="cd03190">
    <property type="entry name" value="GST_C_Omega_like"/>
    <property type="match status" value="1"/>
</dbReference>
<reference evidence="5 6" key="1">
    <citation type="journal article" date="2011" name="J. Bacteriol.">
        <title>Genome sequence of the verrucomicrobium Opitutus terrae PB90-1, an abundant inhabitant of rice paddy soil ecosystems.</title>
        <authorList>
            <person name="van Passel M.W."/>
            <person name="Kant R."/>
            <person name="Palva A."/>
            <person name="Copeland A."/>
            <person name="Lucas S."/>
            <person name="Lapidus A."/>
            <person name="Glavina del Rio T."/>
            <person name="Pitluck S."/>
            <person name="Goltsman E."/>
            <person name="Clum A."/>
            <person name="Sun H."/>
            <person name="Schmutz J."/>
            <person name="Larimer F.W."/>
            <person name="Land M.L."/>
            <person name="Hauser L."/>
            <person name="Kyrpides N."/>
            <person name="Mikhailova N."/>
            <person name="Richardson P.P."/>
            <person name="Janssen P.H."/>
            <person name="de Vos W.M."/>
            <person name="Smidt H."/>
        </authorList>
    </citation>
    <scope>NUCLEOTIDE SEQUENCE [LARGE SCALE GENOMIC DNA]</scope>
    <source>
        <strain evidence="6">DSM 11246 / JCM 15787 / PB90-1</strain>
    </source>
</reference>
<organism evidence="5 6">
    <name type="scientific">Opitutus terrae (strain DSM 11246 / JCM 15787 / PB90-1)</name>
    <dbReference type="NCBI Taxonomy" id="452637"/>
    <lineage>
        <taxon>Bacteria</taxon>
        <taxon>Pseudomonadati</taxon>
        <taxon>Verrucomicrobiota</taxon>
        <taxon>Opitutia</taxon>
        <taxon>Opitutales</taxon>
        <taxon>Opitutaceae</taxon>
        <taxon>Opitutus</taxon>
    </lineage>
</organism>
<protein>
    <submittedName>
        <fullName evidence="5">Glutathione S-transferase-like protein</fullName>
    </submittedName>
</protein>
<evidence type="ECO:0000313" key="6">
    <source>
        <dbReference type="Proteomes" id="UP000007013"/>
    </source>
</evidence>
<feature type="active site" description="Nucleophile" evidence="1">
    <location>
        <position position="50"/>
    </location>
</feature>
<dbReference type="STRING" id="452637.Oter_1068"/>
<dbReference type="OrthoDB" id="9769158at2"/>
<dbReference type="InterPro" id="IPR004045">
    <property type="entry name" value="Glutathione_S-Trfase_N"/>
</dbReference>